<dbReference type="EMBL" id="JANBTX010000033">
    <property type="protein sequence ID" value="KAJ2689057.1"/>
    <property type="molecule type" value="Genomic_DNA"/>
</dbReference>
<feature type="domain" description="G-protein coupled receptors family 3 profile" evidence="7">
    <location>
        <begin position="32"/>
        <end position="263"/>
    </location>
</feature>
<evidence type="ECO:0000259" key="7">
    <source>
        <dbReference type="Pfam" id="PF00003"/>
    </source>
</evidence>
<evidence type="ECO:0000256" key="3">
    <source>
        <dbReference type="ARBA" id="ARBA00022989"/>
    </source>
</evidence>
<feature type="transmembrane region" description="Helical" evidence="6">
    <location>
        <begin position="31"/>
        <end position="53"/>
    </location>
</feature>
<evidence type="ECO:0000256" key="2">
    <source>
        <dbReference type="ARBA" id="ARBA00022692"/>
    </source>
</evidence>
<feature type="transmembrane region" description="Helical" evidence="6">
    <location>
        <begin position="65"/>
        <end position="81"/>
    </location>
</feature>
<reference evidence="8" key="1">
    <citation type="submission" date="2022-07" db="EMBL/GenBank/DDBJ databases">
        <title>Phylogenomic reconstructions and comparative analyses of Kickxellomycotina fungi.</title>
        <authorList>
            <person name="Reynolds N.K."/>
            <person name="Stajich J.E."/>
            <person name="Barry K."/>
            <person name="Grigoriev I.V."/>
            <person name="Crous P."/>
            <person name="Smith M.E."/>
        </authorList>
    </citation>
    <scope>NUCLEOTIDE SEQUENCE</scope>
    <source>
        <strain evidence="8">CBS 109367</strain>
    </source>
</reference>
<dbReference type="InterPro" id="IPR017978">
    <property type="entry name" value="GPCR_3_C"/>
</dbReference>
<dbReference type="GO" id="GO:0004930">
    <property type="term" value="F:G protein-coupled receptor activity"/>
    <property type="evidence" value="ECO:0007669"/>
    <property type="project" value="InterPro"/>
</dbReference>
<keyword evidence="3 6" id="KW-1133">Transmembrane helix</keyword>
<comment type="subcellular location">
    <subcellularLocation>
        <location evidence="1">Membrane</location>
        <topology evidence="1">Multi-pass membrane protein</topology>
    </subcellularLocation>
</comment>
<dbReference type="AlphaFoldDB" id="A0A9W8GPB1"/>
<dbReference type="GO" id="GO:0016020">
    <property type="term" value="C:membrane"/>
    <property type="evidence" value="ECO:0007669"/>
    <property type="project" value="UniProtKB-SubCell"/>
</dbReference>
<evidence type="ECO:0000256" key="1">
    <source>
        <dbReference type="ARBA" id="ARBA00004141"/>
    </source>
</evidence>
<evidence type="ECO:0000256" key="5">
    <source>
        <dbReference type="SAM" id="MobiDB-lite"/>
    </source>
</evidence>
<evidence type="ECO:0000256" key="6">
    <source>
        <dbReference type="SAM" id="Phobius"/>
    </source>
</evidence>
<accession>A0A9W8GPB1</accession>
<keyword evidence="4 6" id="KW-0472">Membrane</keyword>
<evidence type="ECO:0000256" key="4">
    <source>
        <dbReference type="ARBA" id="ARBA00023136"/>
    </source>
</evidence>
<feature type="transmembrane region" description="Helical" evidence="6">
    <location>
        <begin position="179"/>
        <end position="198"/>
    </location>
</feature>
<proteinExistence type="predicted"/>
<evidence type="ECO:0000313" key="8">
    <source>
        <dbReference type="EMBL" id="KAJ2689057.1"/>
    </source>
</evidence>
<dbReference type="OrthoDB" id="5548522at2759"/>
<feature type="transmembrane region" description="Helical" evidence="6">
    <location>
        <begin position="250"/>
        <end position="273"/>
    </location>
</feature>
<dbReference type="Proteomes" id="UP001151516">
    <property type="component" value="Unassembled WGS sequence"/>
</dbReference>
<evidence type="ECO:0000313" key="9">
    <source>
        <dbReference type="Proteomes" id="UP001151516"/>
    </source>
</evidence>
<dbReference type="Pfam" id="PF00003">
    <property type="entry name" value="7tm_3"/>
    <property type="match status" value="1"/>
</dbReference>
<comment type="caution">
    <text evidence="8">The sequence shown here is derived from an EMBL/GenBank/DDBJ whole genome shotgun (WGS) entry which is preliminary data.</text>
</comment>
<protein>
    <recommendedName>
        <fullName evidence="7">G-protein coupled receptors family 3 profile domain-containing protein</fullName>
    </recommendedName>
</protein>
<keyword evidence="2 6" id="KW-0812">Transmembrane</keyword>
<name>A0A9W8GPB1_9FUNG</name>
<gene>
    <name evidence="8" type="ORF">IWW39_001779</name>
</gene>
<organism evidence="8 9">
    <name type="scientific">Coemansia spiralis</name>
    <dbReference type="NCBI Taxonomy" id="417178"/>
    <lineage>
        <taxon>Eukaryota</taxon>
        <taxon>Fungi</taxon>
        <taxon>Fungi incertae sedis</taxon>
        <taxon>Zoopagomycota</taxon>
        <taxon>Kickxellomycotina</taxon>
        <taxon>Kickxellomycetes</taxon>
        <taxon>Kickxellales</taxon>
        <taxon>Kickxellaceae</taxon>
        <taxon>Coemansia</taxon>
    </lineage>
</organism>
<feature type="compositionally biased region" description="Polar residues" evidence="5">
    <location>
        <begin position="362"/>
        <end position="376"/>
    </location>
</feature>
<keyword evidence="9" id="KW-1185">Reference proteome</keyword>
<feature type="region of interest" description="Disordered" evidence="5">
    <location>
        <begin position="354"/>
        <end position="380"/>
    </location>
</feature>
<feature type="transmembrane region" description="Helical" evidence="6">
    <location>
        <begin position="141"/>
        <end position="159"/>
    </location>
</feature>
<feature type="transmembrane region" description="Helical" evidence="6">
    <location>
        <begin position="101"/>
        <end position="121"/>
    </location>
</feature>
<feature type="transmembrane region" description="Helical" evidence="6">
    <location>
        <begin position="219"/>
        <end position="238"/>
    </location>
</feature>
<sequence>MSFSVTAAEEARVQLFKTRGIDLEPRQAADLIMTIVIATVYFVELLAVLFMLVNRKYPPIKAKNPWTMLAIFIASIFWFVGDLQANGHVPLVGTPLAKCKAIGVWMHITMGVCSVSALIGLRSYGLYQIFHRNRPFIGTRLYVSIAFIVGSLLAFGIVTEALPESVSVYYVDGFDMCGYSYGFQVAIFVFIWISWVVVAALSWRIRNVKSSFNESRETAIACIVVFGVLIFMTVLSYTERIYPVSVKLRVLATSLIHFSAVTTWWLPMAVPLYKCLTDRKAYQKQWIYKLRQDGLQRAYLVNTASTEGEMASGENYSYLYKADQCYSTHETPLGKGVDGANANGELLYSSNNEAGAEKPMTRVSSNMPGSSASSRNGDTEIGVYPGSSASNLVQRPHVDTAGC</sequence>